<dbReference type="Proteomes" id="UP000672097">
    <property type="component" value="Unassembled WGS sequence"/>
</dbReference>
<comment type="caution">
    <text evidence="2">The sequence shown here is derived from an EMBL/GenBank/DDBJ whole genome shotgun (WGS) entry which is preliminary data.</text>
</comment>
<gene>
    <name evidence="2" type="ORF">KAK11_18225</name>
</gene>
<name>A0ABS5E1H2_9BURK</name>
<dbReference type="Pfam" id="PF01841">
    <property type="entry name" value="Transglut_core"/>
    <property type="match status" value="1"/>
</dbReference>
<dbReference type="SUPFAM" id="SSF54001">
    <property type="entry name" value="Cysteine proteinases"/>
    <property type="match status" value="1"/>
</dbReference>
<reference evidence="2 3" key="1">
    <citation type="submission" date="2021-04" db="EMBL/GenBank/DDBJ databases">
        <title>The genome sequence of type strain Ideonella paludis KCTC 32238.</title>
        <authorList>
            <person name="Liu Y."/>
        </authorList>
    </citation>
    <scope>NUCLEOTIDE SEQUENCE [LARGE SCALE GENOMIC DNA]</scope>
    <source>
        <strain evidence="2 3">KCTC 32238</strain>
    </source>
</reference>
<keyword evidence="3" id="KW-1185">Reference proteome</keyword>
<accession>A0ABS5E1H2</accession>
<protein>
    <submittedName>
        <fullName evidence="2">Transglutaminase domain-containing protein</fullName>
    </submittedName>
</protein>
<sequence>MTHPTLTRRHTLQALAAATAVGLQPSWAQAPQRRFEPTPGAWRRFELSTEVQVPEVRGHTRLWLPIPDVESDYQRVEGHRWSGNAQRVQVVADAPRGVRMLMAEFTPEAGLPRLTLTSTLQTRSRAVNWQEKRRVSEDPALLRAALQPTALLPLDGIVRKTAQEATRGARTDLDKVRGIYQWVVTHAHREPKTRGCGTGDIKAMLETGNLGGKCADLNAVFVGLCRAVGVPARDVYGLRLAPSAFGYKELGAGSAKLQGAQHCRAEVFLAQYGWVAMDPADVLKVMRQETPEWIKDPAHPVVAPVMAGLFGGWEGNWVAWNTAHDVRLPGSKEDTPLGFLMYPNGENDLGRFDELSPDSFRYAIQARELSAA</sequence>
<dbReference type="RefSeq" id="WP_210810751.1">
    <property type="nucleotide sequence ID" value="NZ_JAGQDG010000007.1"/>
</dbReference>
<dbReference type="Gene3D" id="3.10.620.30">
    <property type="match status" value="1"/>
</dbReference>
<proteinExistence type="predicted"/>
<dbReference type="InterPro" id="IPR038765">
    <property type="entry name" value="Papain-like_cys_pep_sf"/>
</dbReference>
<organism evidence="2 3">
    <name type="scientific">Ideonella paludis</name>
    <dbReference type="NCBI Taxonomy" id="1233411"/>
    <lineage>
        <taxon>Bacteria</taxon>
        <taxon>Pseudomonadati</taxon>
        <taxon>Pseudomonadota</taxon>
        <taxon>Betaproteobacteria</taxon>
        <taxon>Burkholderiales</taxon>
        <taxon>Sphaerotilaceae</taxon>
        <taxon>Ideonella</taxon>
    </lineage>
</organism>
<evidence type="ECO:0000313" key="3">
    <source>
        <dbReference type="Proteomes" id="UP000672097"/>
    </source>
</evidence>
<dbReference type="InterPro" id="IPR002931">
    <property type="entry name" value="Transglutaminase-like"/>
</dbReference>
<dbReference type="PANTHER" id="PTHR38339">
    <property type="entry name" value="TRANSGLUTAMINASE DOMAIN PROTEIN"/>
    <property type="match status" value="1"/>
</dbReference>
<dbReference type="SMART" id="SM00460">
    <property type="entry name" value="TGc"/>
    <property type="match status" value="1"/>
</dbReference>
<dbReference type="PANTHER" id="PTHR38339:SF1">
    <property type="entry name" value="TRANSGLUTAMINASE-LIKE DOMAIN-CONTAINING PROTEIN"/>
    <property type="match status" value="1"/>
</dbReference>
<evidence type="ECO:0000313" key="2">
    <source>
        <dbReference type="EMBL" id="MBQ0937268.1"/>
    </source>
</evidence>
<dbReference type="PROSITE" id="PS51318">
    <property type="entry name" value="TAT"/>
    <property type="match status" value="1"/>
</dbReference>
<dbReference type="InterPro" id="IPR006311">
    <property type="entry name" value="TAT_signal"/>
</dbReference>
<dbReference type="EMBL" id="JAGQDG010000007">
    <property type="protein sequence ID" value="MBQ0937268.1"/>
    <property type="molecule type" value="Genomic_DNA"/>
</dbReference>
<evidence type="ECO:0000259" key="1">
    <source>
        <dbReference type="SMART" id="SM00460"/>
    </source>
</evidence>
<feature type="domain" description="Transglutaminase-like" evidence="1">
    <location>
        <begin position="206"/>
        <end position="281"/>
    </location>
</feature>